<dbReference type="AlphaFoldDB" id="A0AA86TJM7"/>
<reference evidence="7" key="1">
    <citation type="submission" date="2023-06" db="EMBL/GenBank/DDBJ databases">
        <authorList>
            <person name="Kurt Z."/>
        </authorList>
    </citation>
    <scope>NUCLEOTIDE SEQUENCE</scope>
</reference>
<evidence type="ECO:0000313" key="9">
    <source>
        <dbReference type="Proteomes" id="UP001642409"/>
    </source>
</evidence>
<name>A0AA86TJM7_9EUKA</name>
<feature type="domain" description="UTP25 NTP hydrolase-like" evidence="6">
    <location>
        <begin position="132"/>
        <end position="425"/>
    </location>
</feature>
<dbReference type="PANTHER" id="PTHR12933:SF0">
    <property type="entry name" value="U3 SMALL NUCLEOLAR RNA-ASSOCIATED PROTEIN 25 HOMOLOG"/>
    <property type="match status" value="1"/>
</dbReference>
<keyword evidence="3" id="KW-0539">Nucleus</keyword>
<comment type="subcellular location">
    <subcellularLocation>
        <location evidence="1">Nucleus</location>
        <location evidence="1">Nucleolus</location>
    </subcellularLocation>
</comment>
<dbReference type="InterPro" id="IPR053940">
    <property type="entry name" value="UTP25_NTPase-like"/>
</dbReference>
<organism evidence="7">
    <name type="scientific">Hexamita inflata</name>
    <dbReference type="NCBI Taxonomy" id="28002"/>
    <lineage>
        <taxon>Eukaryota</taxon>
        <taxon>Metamonada</taxon>
        <taxon>Diplomonadida</taxon>
        <taxon>Hexamitidae</taxon>
        <taxon>Hexamitinae</taxon>
        <taxon>Hexamita</taxon>
    </lineage>
</organism>
<proteinExistence type="inferred from homology"/>
<dbReference type="Pfam" id="PF06862">
    <property type="entry name" value="Utp25_C"/>
    <property type="match status" value="1"/>
</dbReference>
<comment type="similarity">
    <text evidence="2">Belongs to the UTP25 family.</text>
</comment>
<gene>
    <name evidence="8" type="ORF">HINF_LOCUS69407</name>
    <name evidence="7" type="ORF">HINF_LOCUS8369</name>
</gene>
<feature type="compositionally biased region" description="Acidic residues" evidence="4">
    <location>
        <begin position="191"/>
        <end position="202"/>
    </location>
</feature>
<evidence type="ECO:0000313" key="7">
    <source>
        <dbReference type="EMBL" id="CAI9920724.1"/>
    </source>
</evidence>
<keyword evidence="9" id="KW-1185">Reference proteome</keyword>
<evidence type="ECO:0000256" key="4">
    <source>
        <dbReference type="SAM" id="MobiDB-lite"/>
    </source>
</evidence>
<dbReference type="Pfam" id="PF22916">
    <property type="entry name" value="UTP25_NTPase-like"/>
    <property type="match status" value="1"/>
</dbReference>
<evidence type="ECO:0000313" key="8">
    <source>
        <dbReference type="EMBL" id="CAL6098017.1"/>
    </source>
</evidence>
<feature type="region of interest" description="Disordered" evidence="4">
    <location>
        <begin position="188"/>
        <end position="209"/>
    </location>
</feature>
<comment type="caution">
    <text evidence="7">The sequence shown here is derived from an EMBL/GenBank/DDBJ whole genome shotgun (WGS) entry which is preliminary data.</text>
</comment>
<evidence type="ECO:0000256" key="3">
    <source>
        <dbReference type="ARBA" id="ARBA00023242"/>
    </source>
</evidence>
<reference evidence="8 9" key="2">
    <citation type="submission" date="2024-07" db="EMBL/GenBank/DDBJ databases">
        <authorList>
            <person name="Akdeniz Z."/>
        </authorList>
    </citation>
    <scope>NUCLEOTIDE SEQUENCE [LARGE SCALE GENOMIC DNA]</scope>
</reference>
<accession>A0AA86TJM7</accession>
<dbReference type="InterPro" id="IPR010678">
    <property type="entry name" value="UTP25"/>
</dbReference>
<dbReference type="EMBL" id="CATOUU010000203">
    <property type="protein sequence ID" value="CAI9920724.1"/>
    <property type="molecule type" value="Genomic_DNA"/>
</dbReference>
<dbReference type="GO" id="GO:0032040">
    <property type="term" value="C:small-subunit processome"/>
    <property type="evidence" value="ECO:0007669"/>
    <property type="project" value="TreeGrafter"/>
</dbReference>
<evidence type="ECO:0000259" key="6">
    <source>
        <dbReference type="Pfam" id="PF22916"/>
    </source>
</evidence>
<dbReference type="InterPro" id="IPR053939">
    <property type="entry name" value="UTP25_C"/>
</dbReference>
<dbReference type="GO" id="GO:0000462">
    <property type="term" value="P:maturation of SSU-rRNA from tricistronic rRNA transcript (SSU-rRNA, 5.8S rRNA, LSU-rRNA)"/>
    <property type="evidence" value="ECO:0007669"/>
    <property type="project" value="TreeGrafter"/>
</dbReference>
<protein>
    <submittedName>
        <fullName evidence="7">Uncharacterized protein</fullName>
    </submittedName>
</protein>
<dbReference type="Proteomes" id="UP001642409">
    <property type="component" value="Unassembled WGS sequence"/>
</dbReference>
<dbReference type="GO" id="GO:0034511">
    <property type="term" value="F:U3 snoRNA binding"/>
    <property type="evidence" value="ECO:0007669"/>
    <property type="project" value="InterPro"/>
</dbReference>
<evidence type="ECO:0000256" key="1">
    <source>
        <dbReference type="ARBA" id="ARBA00004604"/>
    </source>
</evidence>
<dbReference type="GO" id="GO:0019843">
    <property type="term" value="F:rRNA binding"/>
    <property type="evidence" value="ECO:0007669"/>
    <property type="project" value="TreeGrafter"/>
</dbReference>
<evidence type="ECO:0000259" key="5">
    <source>
        <dbReference type="Pfam" id="PF06862"/>
    </source>
</evidence>
<feature type="domain" description="UTP25 C-terminal" evidence="5">
    <location>
        <begin position="509"/>
        <end position="613"/>
    </location>
</feature>
<sequence length="647" mass="75433">MQEEEILEQYEEYGEEEQEENSEFEKIIYVDELDDAQVTNFITQSTNFWSHITTQRDPSYLKRFEQVKFENQPDNYVILTTNHEPLKNYSFLPQIQEKLNSIFTAKIRVALGCEDEVFSNVLRPLILSRQSVIITSNSFQHRQQTREIACAAIVSYLIEKFGHVSLFHQSQLKKQMREAREEAQMGTVLDELSDQSEEESSNPDEINRNEQFNGFARPQVLILTSSRHHAWRIVSMLLELFPDLTRKNIGRFRRFEEDYAPDNDVVQFEVAGQSLLPDEIPDMFHDKVESKKPLEWMQHFVGDNDNEFHITLNIHKRGPHATMLFNNPEKSDVIIASPLGVDNLNENVLNSFHTVFIDSIDYIIDAQFPALKRTLQKLHRMPKIIQNQNIKTISELYLNGVQQTGCQFIAFQAQENEIVNGLFNDEPEFPVQQFEEETVKENVKERKIYSSCNSFGLFKLKLLEEFTDGPKFKAVKTSGFLNIFDRKTDLLSYGALKFDLTQHPKIDYTINKLVSSEDQPPTVIYTQNIFQFLRLKSVLQKTKLAAEFLSEDTKPEEIGKKFADFRNGICSILLINESFQYQRRPKILCEKLIFAGPPQYKQIFEELCEWCSGEIWMLHDETDSVRLQNILKPKVAEAVMRARVWEG</sequence>
<dbReference type="EMBL" id="CAXDID020000505">
    <property type="protein sequence ID" value="CAL6098017.1"/>
    <property type="molecule type" value="Genomic_DNA"/>
</dbReference>
<dbReference type="PANTHER" id="PTHR12933">
    <property type="entry name" value="ORF PROTEIN-RELATED"/>
    <property type="match status" value="1"/>
</dbReference>
<evidence type="ECO:0000256" key="2">
    <source>
        <dbReference type="ARBA" id="ARBA00009223"/>
    </source>
</evidence>